<evidence type="ECO:0000256" key="1">
    <source>
        <dbReference type="SAM" id="MobiDB-lite"/>
    </source>
</evidence>
<dbReference type="EMBL" id="HBUF01475845">
    <property type="protein sequence ID" value="CAG6744799.1"/>
    <property type="molecule type" value="Transcribed_RNA"/>
</dbReference>
<feature type="region of interest" description="Disordered" evidence="1">
    <location>
        <begin position="52"/>
        <end position="97"/>
    </location>
</feature>
<name>A0A8D8ZBY6_9HEMI</name>
<dbReference type="AlphaFoldDB" id="A0A8D8ZBY6"/>
<protein>
    <submittedName>
        <fullName evidence="2">Uncharacterized protein</fullName>
    </submittedName>
</protein>
<dbReference type="EMBL" id="HBUF01475844">
    <property type="protein sequence ID" value="CAG6744798.1"/>
    <property type="molecule type" value="Transcribed_RNA"/>
</dbReference>
<organism evidence="2">
    <name type="scientific">Cacopsylla melanoneura</name>
    <dbReference type="NCBI Taxonomy" id="428564"/>
    <lineage>
        <taxon>Eukaryota</taxon>
        <taxon>Metazoa</taxon>
        <taxon>Ecdysozoa</taxon>
        <taxon>Arthropoda</taxon>
        <taxon>Hexapoda</taxon>
        <taxon>Insecta</taxon>
        <taxon>Pterygota</taxon>
        <taxon>Neoptera</taxon>
        <taxon>Paraneoptera</taxon>
        <taxon>Hemiptera</taxon>
        <taxon>Sternorrhyncha</taxon>
        <taxon>Psylloidea</taxon>
        <taxon>Psyllidae</taxon>
        <taxon>Psyllinae</taxon>
        <taxon>Cacopsylla</taxon>
    </lineage>
</organism>
<feature type="compositionally biased region" description="Polar residues" evidence="1">
    <location>
        <begin position="52"/>
        <end position="71"/>
    </location>
</feature>
<proteinExistence type="predicted"/>
<sequence length="118" mass="13613">MLDLCVVNCWIAYIRACKEELVPLKNRMGLLEFRIEVSIGLINYQRPPQQLYQVQGTRTSPRLSSELPEQNETSEDEDEPPARKKPTTVFPQPTQNVRFDQVGHFPRHVANSFASKSR</sequence>
<evidence type="ECO:0000313" key="2">
    <source>
        <dbReference type="EMBL" id="CAG6744799.1"/>
    </source>
</evidence>
<reference evidence="2" key="1">
    <citation type="submission" date="2021-05" db="EMBL/GenBank/DDBJ databases">
        <authorList>
            <person name="Alioto T."/>
            <person name="Alioto T."/>
            <person name="Gomez Garrido J."/>
        </authorList>
    </citation>
    <scope>NUCLEOTIDE SEQUENCE</scope>
</reference>
<accession>A0A8D8ZBY6</accession>